<dbReference type="FunFam" id="3.30.450.20:FF:000099">
    <property type="entry name" value="Sensory box sensor histidine kinase"/>
    <property type="match status" value="1"/>
</dbReference>
<proteinExistence type="predicted"/>
<evidence type="ECO:0000313" key="19">
    <source>
        <dbReference type="Proteomes" id="UP000095042"/>
    </source>
</evidence>
<keyword evidence="7" id="KW-0285">Flavoprotein</keyword>
<keyword evidence="13" id="KW-0067">ATP-binding</keyword>
<dbReference type="SMART" id="SM00911">
    <property type="entry name" value="HWE_HK"/>
    <property type="match status" value="1"/>
</dbReference>
<evidence type="ECO:0000256" key="7">
    <source>
        <dbReference type="ARBA" id="ARBA00022630"/>
    </source>
</evidence>
<keyword evidence="4" id="KW-0600">Photoreceptor protein</keyword>
<keyword evidence="5" id="KW-0597">Phosphoprotein</keyword>
<keyword evidence="16" id="KW-0675">Receptor</keyword>
<dbReference type="InterPro" id="IPR013656">
    <property type="entry name" value="PAS_4"/>
</dbReference>
<evidence type="ECO:0000256" key="13">
    <source>
        <dbReference type="ARBA" id="ARBA00022840"/>
    </source>
</evidence>
<evidence type="ECO:0000256" key="2">
    <source>
        <dbReference type="ARBA" id="ARBA00012438"/>
    </source>
</evidence>
<dbReference type="InterPro" id="IPR000014">
    <property type="entry name" value="PAS"/>
</dbReference>
<dbReference type="GO" id="GO:0004673">
    <property type="term" value="F:protein histidine kinase activity"/>
    <property type="evidence" value="ECO:0007669"/>
    <property type="project" value="UniProtKB-EC"/>
</dbReference>
<dbReference type="Proteomes" id="UP000095042">
    <property type="component" value="Unassembled WGS sequence"/>
</dbReference>
<accession>A0A1E3W922</accession>
<evidence type="ECO:0000256" key="8">
    <source>
        <dbReference type="ARBA" id="ARBA00022643"/>
    </source>
</evidence>
<evidence type="ECO:0000256" key="15">
    <source>
        <dbReference type="ARBA" id="ARBA00023026"/>
    </source>
</evidence>
<dbReference type="AlphaFoldDB" id="A0A1E3W922"/>
<dbReference type="PANTHER" id="PTHR41523:SF7">
    <property type="entry name" value="HISTIDINE KINASE"/>
    <property type="match status" value="1"/>
</dbReference>
<dbReference type="SUPFAM" id="SSF55785">
    <property type="entry name" value="PYP-like sensor domain (PAS domain)"/>
    <property type="match status" value="1"/>
</dbReference>
<keyword evidence="6" id="KW-0716">Sensory transduction</keyword>
<evidence type="ECO:0000256" key="4">
    <source>
        <dbReference type="ARBA" id="ARBA00022543"/>
    </source>
</evidence>
<feature type="domain" description="PAC" evidence="17">
    <location>
        <begin position="96"/>
        <end position="148"/>
    </location>
</feature>
<dbReference type="GO" id="GO:0005524">
    <property type="term" value="F:ATP binding"/>
    <property type="evidence" value="ECO:0007669"/>
    <property type="project" value="UniProtKB-KW"/>
</dbReference>
<evidence type="ECO:0000259" key="17">
    <source>
        <dbReference type="PROSITE" id="PS50113"/>
    </source>
</evidence>
<evidence type="ECO:0000256" key="5">
    <source>
        <dbReference type="ARBA" id="ARBA00022553"/>
    </source>
</evidence>
<reference evidence="18 19" key="1">
    <citation type="journal article" date="2016" name="Environ. Microbiol.">
        <title>New Methyloceanibacter diversity from North Sea sediments includes methanotroph containing solely the soluble methane monooxygenase.</title>
        <authorList>
            <person name="Vekeman B."/>
            <person name="Kerckhof F.M."/>
            <person name="Cremers G."/>
            <person name="de Vos P."/>
            <person name="Vandamme P."/>
            <person name="Boon N."/>
            <person name="Op den Camp H.J."/>
            <person name="Heylen K."/>
        </authorList>
    </citation>
    <scope>NUCLEOTIDE SEQUENCE [LARGE SCALE GENOMIC DNA]</scope>
    <source>
        <strain evidence="18 19">R-67177</strain>
    </source>
</reference>
<comment type="caution">
    <text evidence="18">The sequence shown here is derived from an EMBL/GenBank/DDBJ whole genome shotgun (WGS) entry which is preliminary data.</text>
</comment>
<evidence type="ECO:0000256" key="9">
    <source>
        <dbReference type="ARBA" id="ARBA00022679"/>
    </source>
</evidence>
<dbReference type="InterPro" id="IPR000700">
    <property type="entry name" value="PAS-assoc_C"/>
</dbReference>
<dbReference type="SMART" id="SM00086">
    <property type="entry name" value="PAC"/>
    <property type="match status" value="1"/>
</dbReference>
<evidence type="ECO:0000256" key="3">
    <source>
        <dbReference type="ARBA" id="ARBA00021740"/>
    </source>
</evidence>
<keyword evidence="12" id="KW-0418">Kinase</keyword>
<keyword evidence="15" id="KW-0843">Virulence</keyword>
<dbReference type="PROSITE" id="PS50113">
    <property type="entry name" value="PAC"/>
    <property type="match status" value="1"/>
</dbReference>
<organism evidence="18 19">
    <name type="scientific">Methyloceanibacter marginalis</name>
    <dbReference type="NCBI Taxonomy" id="1774971"/>
    <lineage>
        <taxon>Bacteria</taxon>
        <taxon>Pseudomonadati</taxon>
        <taxon>Pseudomonadota</taxon>
        <taxon>Alphaproteobacteria</taxon>
        <taxon>Hyphomicrobiales</taxon>
        <taxon>Hyphomicrobiaceae</taxon>
        <taxon>Methyloceanibacter</taxon>
    </lineage>
</organism>
<evidence type="ECO:0000256" key="1">
    <source>
        <dbReference type="ARBA" id="ARBA00000085"/>
    </source>
</evidence>
<evidence type="ECO:0000256" key="16">
    <source>
        <dbReference type="ARBA" id="ARBA00023170"/>
    </source>
</evidence>
<keyword evidence="10" id="KW-0677">Repeat</keyword>
<evidence type="ECO:0000256" key="11">
    <source>
        <dbReference type="ARBA" id="ARBA00022741"/>
    </source>
</evidence>
<dbReference type="GO" id="GO:0009881">
    <property type="term" value="F:photoreceptor activity"/>
    <property type="evidence" value="ECO:0007669"/>
    <property type="project" value="UniProtKB-KW"/>
</dbReference>
<keyword evidence="11" id="KW-0547">Nucleotide-binding</keyword>
<dbReference type="InterPro" id="IPR036890">
    <property type="entry name" value="HATPase_C_sf"/>
</dbReference>
<protein>
    <recommendedName>
        <fullName evidence="3">Blue-light-activated histidine kinase</fullName>
        <ecNumber evidence="2">2.7.13.3</ecNumber>
    </recommendedName>
</protein>
<dbReference type="OrthoDB" id="341208at2"/>
<dbReference type="RefSeq" id="WP_069624496.1">
    <property type="nucleotide sequence ID" value="NZ_LPWD01000342.1"/>
</dbReference>
<comment type="catalytic activity">
    <reaction evidence="1">
        <text>ATP + protein L-histidine = ADP + protein N-phospho-L-histidine.</text>
        <dbReference type="EC" id="2.7.13.3"/>
    </reaction>
</comment>
<gene>
    <name evidence="18" type="ORF">AUC71_15975</name>
</gene>
<feature type="non-terminal residue" evidence="18">
    <location>
        <position position="324"/>
    </location>
</feature>
<dbReference type="NCBIfam" id="TIGR00229">
    <property type="entry name" value="sensory_box"/>
    <property type="match status" value="1"/>
</dbReference>
<dbReference type="Pfam" id="PF08448">
    <property type="entry name" value="PAS_4"/>
    <property type="match status" value="1"/>
</dbReference>
<dbReference type="Gene3D" id="3.30.450.20">
    <property type="entry name" value="PAS domain"/>
    <property type="match status" value="1"/>
</dbReference>
<evidence type="ECO:0000256" key="14">
    <source>
        <dbReference type="ARBA" id="ARBA00022991"/>
    </source>
</evidence>
<evidence type="ECO:0000313" key="18">
    <source>
        <dbReference type="EMBL" id="ODS02318.1"/>
    </source>
</evidence>
<keyword evidence="19" id="KW-1185">Reference proteome</keyword>
<evidence type="ECO:0000256" key="6">
    <source>
        <dbReference type="ARBA" id="ARBA00022606"/>
    </source>
</evidence>
<evidence type="ECO:0000256" key="10">
    <source>
        <dbReference type="ARBA" id="ARBA00022737"/>
    </source>
</evidence>
<dbReference type="EC" id="2.7.13.3" evidence="2"/>
<dbReference type="Gene3D" id="3.30.565.10">
    <property type="entry name" value="Histidine kinase-like ATPase, C-terminal domain"/>
    <property type="match status" value="1"/>
</dbReference>
<keyword evidence="9" id="KW-0808">Transferase</keyword>
<dbReference type="InterPro" id="IPR001610">
    <property type="entry name" value="PAC"/>
</dbReference>
<dbReference type="InterPro" id="IPR011102">
    <property type="entry name" value="Sig_transdc_His_kinase_HWE"/>
</dbReference>
<dbReference type="Pfam" id="PF07536">
    <property type="entry name" value="HWE_HK"/>
    <property type="match status" value="1"/>
</dbReference>
<dbReference type="CDD" id="cd00130">
    <property type="entry name" value="PAS"/>
    <property type="match status" value="1"/>
</dbReference>
<dbReference type="PANTHER" id="PTHR41523">
    <property type="entry name" value="TWO-COMPONENT SYSTEM SENSOR PROTEIN"/>
    <property type="match status" value="1"/>
</dbReference>
<sequence>MTKKDAEVRRERCRRGEEALRDGDVSFQLLADSIPQLAWMAQPDGWIFWYNKRWYDYTGTTLADMEGWGWRRVHHPDHVERVVARVQRSWETGEPWEDTFPLKSRDGTWRWFLSRALPVRSDEGEVVLWFGTNTDITEIRDAEERQQLLLDELNHRVKNTLAAVQSLARQSAHGAKDVDSFMDKFDSRLIALSRAHSLLARDVWQGASLMEVVSESLAPFMQGEEARVEISGRQIRLGPTAAVSFGMALHELITNATKYGALSLPEGRVNIHWSLDLEGGSQPALEFVWQESGGPKVADAGRRGFGSRLIEDGMARELDGDVEL</sequence>
<evidence type="ECO:0000256" key="12">
    <source>
        <dbReference type="ARBA" id="ARBA00022777"/>
    </source>
</evidence>
<keyword evidence="8" id="KW-0288">FMN</keyword>
<keyword evidence="14" id="KW-0157">Chromophore</keyword>
<dbReference type="InterPro" id="IPR035965">
    <property type="entry name" value="PAS-like_dom_sf"/>
</dbReference>
<dbReference type="EMBL" id="LPWD01000342">
    <property type="protein sequence ID" value="ODS02318.1"/>
    <property type="molecule type" value="Genomic_DNA"/>
</dbReference>
<name>A0A1E3W922_9HYPH</name>